<gene>
    <name evidence="9" type="ORF">NU09_0188</name>
</gene>
<feature type="transmembrane region" description="Helical" evidence="8">
    <location>
        <begin position="135"/>
        <end position="154"/>
    </location>
</feature>
<evidence type="ECO:0000313" key="9">
    <source>
        <dbReference type="EMBL" id="RYJ45596.1"/>
    </source>
</evidence>
<keyword evidence="3 9" id="KW-0808">Transferase</keyword>
<feature type="binding site" evidence="7">
    <location>
        <position position="189"/>
    </location>
    <ligand>
        <name>Mg(2+)</name>
        <dbReference type="ChEBI" id="CHEBI:18420"/>
    </ligand>
</feature>
<dbReference type="RefSeq" id="WP_129749369.1">
    <property type="nucleotide sequence ID" value="NZ_JUIW01000001.1"/>
</dbReference>
<evidence type="ECO:0000313" key="10">
    <source>
        <dbReference type="Proteomes" id="UP000289775"/>
    </source>
</evidence>
<dbReference type="AlphaFoldDB" id="A0A444WIM6"/>
<evidence type="ECO:0000256" key="2">
    <source>
        <dbReference type="ARBA" id="ARBA00022475"/>
    </source>
</evidence>
<evidence type="ECO:0000256" key="3">
    <source>
        <dbReference type="ARBA" id="ARBA00022679"/>
    </source>
</evidence>
<protein>
    <submittedName>
        <fullName evidence="9">Putative UndPP-QuiNAc-P-transferase</fullName>
    </submittedName>
</protein>
<keyword evidence="7" id="KW-0479">Metal-binding</keyword>
<keyword evidence="6 8" id="KW-0472">Membrane</keyword>
<evidence type="ECO:0000256" key="4">
    <source>
        <dbReference type="ARBA" id="ARBA00022692"/>
    </source>
</evidence>
<dbReference type="GO" id="GO:0071555">
    <property type="term" value="P:cell wall organization"/>
    <property type="evidence" value="ECO:0007669"/>
    <property type="project" value="TreeGrafter"/>
</dbReference>
<comment type="cofactor">
    <cofactor evidence="7">
        <name>Mg(2+)</name>
        <dbReference type="ChEBI" id="CHEBI:18420"/>
    </cofactor>
</comment>
<dbReference type="InterPro" id="IPR000715">
    <property type="entry name" value="Glycosyl_transferase_4"/>
</dbReference>
<feature type="transmembrane region" description="Helical" evidence="8">
    <location>
        <begin position="186"/>
        <end position="207"/>
    </location>
</feature>
<name>A0A444WIM6_9FLAO</name>
<keyword evidence="10" id="KW-1185">Reference proteome</keyword>
<accession>A0A444WIM6</accession>
<keyword evidence="7" id="KW-0460">Magnesium</keyword>
<feature type="transmembrane region" description="Helical" evidence="8">
    <location>
        <begin position="6"/>
        <end position="25"/>
    </location>
</feature>
<comment type="caution">
    <text evidence="9">The sequence shown here is derived from an EMBL/GenBank/DDBJ whole genome shotgun (WGS) entry which is preliminary data.</text>
</comment>
<feature type="transmembrane region" description="Helical" evidence="8">
    <location>
        <begin position="261"/>
        <end position="282"/>
    </location>
</feature>
<evidence type="ECO:0000256" key="7">
    <source>
        <dbReference type="PIRSR" id="PIRSR600715-1"/>
    </source>
</evidence>
<feature type="binding site" evidence="7">
    <location>
        <position position="130"/>
    </location>
    <ligand>
        <name>Mg(2+)</name>
        <dbReference type="ChEBI" id="CHEBI:18420"/>
    </ligand>
</feature>
<keyword evidence="5 8" id="KW-1133">Transmembrane helix</keyword>
<dbReference type="PANTHER" id="PTHR22926:SF3">
    <property type="entry name" value="UNDECAPRENYL-PHOSPHATE ALPHA-N-ACETYLGLUCOSAMINYL 1-PHOSPHATE TRANSFERASE"/>
    <property type="match status" value="1"/>
</dbReference>
<feature type="transmembrane region" description="Helical" evidence="8">
    <location>
        <begin position="46"/>
        <end position="79"/>
    </location>
</feature>
<dbReference type="CDD" id="cd06854">
    <property type="entry name" value="GT_WbpL_WbcO_like"/>
    <property type="match status" value="1"/>
</dbReference>
<keyword evidence="4 8" id="KW-0812">Transmembrane</keyword>
<dbReference type="GO" id="GO:0044038">
    <property type="term" value="P:cell wall macromolecule biosynthetic process"/>
    <property type="evidence" value="ECO:0007669"/>
    <property type="project" value="TreeGrafter"/>
</dbReference>
<dbReference type="GO" id="GO:0016780">
    <property type="term" value="F:phosphotransferase activity, for other substituted phosphate groups"/>
    <property type="evidence" value="ECO:0007669"/>
    <property type="project" value="InterPro"/>
</dbReference>
<dbReference type="EMBL" id="JUIW01000001">
    <property type="protein sequence ID" value="RYJ45596.1"/>
    <property type="molecule type" value="Genomic_DNA"/>
</dbReference>
<evidence type="ECO:0000256" key="1">
    <source>
        <dbReference type="ARBA" id="ARBA00004651"/>
    </source>
</evidence>
<feature type="transmembrane region" description="Helical" evidence="8">
    <location>
        <begin position="213"/>
        <end position="232"/>
    </location>
</feature>
<feature type="transmembrane region" description="Helical" evidence="8">
    <location>
        <begin position="91"/>
        <end position="123"/>
    </location>
</feature>
<keyword evidence="2" id="KW-1003">Cell membrane</keyword>
<evidence type="ECO:0000256" key="5">
    <source>
        <dbReference type="ARBA" id="ARBA00022989"/>
    </source>
</evidence>
<feature type="transmembrane region" description="Helical" evidence="8">
    <location>
        <begin position="288"/>
        <end position="306"/>
    </location>
</feature>
<evidence type="ECO:0000256" key="6">
    <source>
        <dbReference type="ARBA" id="ARBA00023136"/>
    </source>
</evidence>
<reference evidence="9 10" key="1">
    <citation type="submission" date="2014-12" db="EMBL/GenBank/DDBJ databases">
        <title>Genome sequence of Flavobacterium beibuense RSKm HC5.</title>
        <authorList>
            <person name="Kim J.F."/>
            <person name="Song J.Y."/>
            <person name="Kwak M.-J."/>
            <person name="Lee S.-W."/>
        </authorList>
    </citation>
    <scope>NUCLEOTIDE SEQUENCE [LARGE SCALE GENOMIC DNA]</scope>
    <source>
        <strain evidence="9 10">RSKm HC5</strain>
    </source>
</reference>
<dbReference type="GO" id="GO:0046872">
    <property type="term" value="F:metal ion binding"/>
    <property type="evidence" value="ECO:0007669"/>
    <property type="project" value="UniProtKB-KW"/>
</dbReference>
<dbReference type="GO" id="GO:0005886">
    <property type="term" value="C:plasma membrane"/>
    <property type="evidence" value="ECO:0007669"/>
    <property type="project" value="UniProtKB-SubCell"/>
</dbReference>
<dbReference type="OrthoDB" id="9783652at2"/>
<feature type="transmembrane region" description="Helical" evidence="8">
    <location>
        <begin position="160"/>
        <end position="179"/>
    </location>
</feature>
<sequence length="318" mass="35848">MLDYFLIFISLLILILIYFKIADRYNIIDKPNERSSHSVVTIRGGGVVFSIAVVIAFLLGYATLSLTAAVLLVAVVSFIDDIKPLHQLPRFFSHFIAVLLIVLDLEIYNISLLLLPVILIFGIGWINLFNFMDGINGITVLYSLSCIITLGFVYKMDEAVFPVLVIMGLSCLVFALFNVRKKAKTFAGDIGSISMAVFLGYFLLKLVLKTNEIGYMLLISIYAVDSIVTIIYRIREKENIFKPHRTHLYQYLANELKIPHLVVSFSYAFIQIAINVLVIYTISIDVMTIYMFFGILVLLTAVYLLLRGSVLKKISDNA</sequence>
<comment type="subcellular location">
    <subcellularLocation>
        <location evidence="1">Cell membrane</location>
        <topology evidence="1">Multi-pass membrane protein</topology>
    </subcellularLocation>
</comment>
<dbReference type="Pfam" id="PF00953">
    <property type="entry name" value="Glycos_transf_4"/>
    <property type="match status" value="1"/>
</dbReference>
<dbReference type="GO" id="GO:0009103">
    <property type="term" value="P:lipopolysaccharide biosynthetic process"/>
    <property type="evidence" value="ECO:0007669"/>
    <property type="project" value="TreeGrafter"/>
</dbReference>
<dbReference type="Proteomes" id="UP000289775">
    <property type="component" value="Unassembled WGS sequence"/>
</dbReference>
<proteinExistence type="predicted"/>
<dbReference type="PANTHER" id="PTHR22926">
    <property type="entry name" value="PHOSPHO-N-ACETYLMURAMOYL-PENTAPEPTIDE-TRANSFERASE"/>
    <property type="match status" value="1"/>
</dbReference>
<evidence type="ECO:0000256" key="8">
    <source>
        <dbReference type="SAM" id="Phobius"/>
    </source>
</evidence>
<organism evidence="9 10">
    <name type="scientific">Flavobacterium beibuense</name>
    <dbReference type="NCBI Taxonomy" id="657326"/>
    <lineage>
        <taxon>Bacteria</taxon>
        <taxon>Pseudomonadati</taxon>
        <taxon>Bacteroidota</taxon>
        <taxon>Flavobacteriia</taxon>
        <taxon>Flavobacteriales</taxon>
        <taxon>Flavobacteriaceae</taxon>
        <taxon>Flavobacterium</taxon>
    </lineage>
</organism>